<keyword evidence="1" id="KW-0732">Signal</keyword>
<comment type="caution">
    <text evidence="3">The sequence shown here is derived from an EMBL/GenBank/DDBJ whole genome shotgun (WGS) entry which is preliminary data.</text>
</comment>
<gene>
    <name evidence="3" type="ORF">AW736_02040</name>
</gene>
<sequence length="5092" mass="501081">MNIALPALRLPAAPGVRFASGLLAALLALAFPASARLSAQWTAGSGTWSDAANWLGSAVPGAPGDLAIFNAATNPGDKAVTLTGSATLGSLLINGVQGNETATALAFDGGLLVFDSGGLSPAIWRVEHHHDVTVSSSVALVTDLNIALSNPDDGHPSTLTLGGPLDAAGRALAIDVGFQSSVATLNGALAGDGSTLVKTGLGILRLNHADNTFSGGLVLNAGRTETAIRSADGASLVIGGSVAGANNLGTGNVSLSGANPAAATVLQILTSATGQSVRLAAGGTLTLAAGSRADILRAAAAHTGGSFVLDGGTLDGDAATPAASGTLRLSGLDFQFNSGSILHAPDLWLDSGAGATAATVQTISGAGSSVITGLGDITKEGPGSLRIADSVASLSAANLFLRSGTLDLGTAADLALSGTLTLGVTSTGALPQTVLFRKAHQLAADIEVLAGYADILGNPYYNVATLSLGGYDQSIGSIKVGNLAFLRLDMGAPGSGASTLTLTGGNTGDVNILNYEGNPTSHLLDGSAATQDRLVLAPGSTVNPDDVWVYGFEKGVVADTAPGSVANEYKPAAFYTGTWHSINANYFDYRNWGTGTNVAGMEIPNHPGVTAVINAGASTSLNLGGSTVTWGQLIVNVANDTTGRSVSNGTIVWDSGVSGSAAVARNNGGSVYVYSAGSVLKSDLTLFGQHEFGGNISGSGALIVNHNLNLYGTNNTYEGGTVLNPGSQMSLSAARPGTGTLTINGGRILGGNLYVTNARSVVTLTNPLVLNGDFTASYLTFGYGGDVELTGTRTITVNEAPGNVVWNQSVTFSATTNLTGTGALVKNGAMGALHLLSANNTFSGGLTLAQSGYISTNAGAGGIVIGGSVAGRNYLGSGDINITAGEVMMSLSNNSTSEVRGTVNGPGNLRINGGGANTTVLLQDTGTLNGATLSLYLTGTVVNDGIAWANFPSMAFYNDVSTGTTWFTGSAVTGLRQLLKGNNGTAILDTMVSGSSLNMNGGRLILNQSGTFNVTYMTGGVLEAAASTHHDDLGVLQLSGNAGLFLGDHATMTFLRLSGTSAGAWLPTHQLNIANTSGTWNKTGATGVTDTYVYVTDTAVNGAQLDRIAFTGYTPGAEWLETAPGSNKWYLAPTGDTALEWSGNPGASFTGSAWSADADWLGGAPNTPGAYAAIRNMDNALSGKTILVDGAFTVGTLEISHANAIFTLGGSGTLRFSDPTGTAALRLVNGNIPTFTAAWQLDSDLLLTSALATPNNMQAALNNKISGPGGITLVNSAPGGTKWLAIGGSAATSDFSGGFRWIGSTATSPNGPTAGTAPRLMLTADGTLFGTGTLAIGTGAAGMWYSLQPGAAGITRTVDLGGLELAGNLFFGQQTVNTNATLILRSTTGAGTLASGTWTLSGNGGNSSNATGGRSRLVLDLDIGGAGGLLIPGATRVDLLGDNTFSGGVTLSKGGSTYYEQYIGVGSDRAFGTGTLAFTGGGITYLDLLGGSRRLENDITFSGDRTIVRSGTLALAAGHSTRLTDTGDIAGARFTLEAGVVMTIEDGHDITGAGNWWFGDYDTTSGTMIFLGSNSYTGNTRLNAGMTLAVANDHAFGTGTFTFNNSTVAKVASHGGDVTLANPLAFAGANVNLDGRAGLLTLNPAQTMTLASDKTIVVHGGTAAFGPDFSLTGAGGLTKSGTGTLWLMSGSNAYTGDTRLAQGTLSADAVDGSISLGKNIAGENYFGTGMVSFVSGAYRRTLELITTGSVFLAGHLVLEGNSTAHTANVNVTEASGAVTGGSVVTHLNPDGGMVITGNDHGYLNIAGDLVQNTTGTVTFAGANIVAGGEFRLQAGAFDWTGGKLATANLDYTGGALTLGSVNSPDVARLTLGDNVTLDIAAGAEAVLSGALLHLSGTAATIDLHGTGVLTLGGATPAWSGSLLVANWDGELAGGGASRLQFSGAAPGAALLNSISFTDATPGVNYLSGARPTRNYLGLLELVPVGSGAEWSGSGGNNFWHVSQMLNWEPNSTPNAPGAVAAFHDLDPLLDGKTIELTQSVVLGGLLLGSTVADGYTISDGGGGYNLSLDSSSGAAYIQASTDNSVVIDALVSLNKNLEITNADTGTLTFNKAITANGRAVSKEGAGLVVFAAANQFTGGFTLNVGTVRMGHAAALGSNALTFNGGALDTGGTDRLLANNYTLGGTLALVGSATLAGGGNIRGGGLDLAAPGDTLTATGVLSGTGGLVKTGSGTLLLTAANTFQGGFTAAAGVTGITANAALGTGTTTLAGGTLRLDANGLNLANNVLAAGGVLDSLIGGGTLSGVISGGNGFTSAGGTLTLTASNAYTGTTNISSGVLVAADAGALGDSLASLASSSSLDLSFTGTYANATAGSGLAQTAVGAAVTLAGDNTAFTGTWQIAQNSAATITGTQNLGGGSVALTGTLATAGAANITLGNALTGGGVLRLGGSGAHALGAGAGSAFAGVVDAAGGAFIWDATASAALASSTLAATGGILDVTSGSQSALGLVLGGGTAAFTGTAFVTDFAIAAGGGGAVRFDPADLGAGPLLRQDEGGGGVLVVAQNVTGAAADARLVDSAGVTLGASSTRAVGSGTEALGVYSHTLALTGSTLGIDHSLHELILQAGKTLVLAGDDTAAPTGGDELHALVSGSGNLQIAATGAITLNTQETFTGTTTLSTGTLRAGVTDVIASSTALVNNGVFALGGFDQTVNNLGGAATGAILFGSNTNTLTAHQTADTAYAGAITGGGNFTKTGDAALTLSGSNTFTGTVTVDGGLLAITGWTGTTGAGYINGGTTSVSSGALWGATGNITVGNSGTGALNIAAGGTVSADSITFGNASLGGTDAVGTGSVAGLLAGNSIIVGGADDTSGALAVSGTVTGNYIEVGYLGTGTLAIGGSGVVTGSHMIVGGESSSRGEVVIGDSARVEINGDAYLAYQNDATGVLTVRGNGLFRANNDLVAGFAENDSGLNLSATIAVSGGTVATGRDLLLGNAHFNSPGDQWSGSGAAVVSGSGVVTVGRNLAVGVVATDGATGSESGAGRLALSGSGRAEVGGTYSQNGYSVLALDLAGSGTGHIFITAQSATLAGALEVDGFAAGGAVAKASDLAGDYRVVLRSSTTIRGNFDSVDLGVAAGAEDYIHAGGFIVNGGTDYAAGRVLSWYATPTNSHGTFTVTSGSFEVDVPLDDTTAHAGWDGDTLTKAGAGLLILSASNAHSGTTLVSAGTLAARNNFALGASAVVNDAALVLDTGLTAYDRNTGGSGTTIITAAAVAITGTNTQTGGWRVLGGGTVASQDNLGAGAVDIAAGGAGLFLAPPAAGGFDFINALSGSGALTVALATVSDTLTFNASTGTAFLGRVNLQRGAYGFSAADRTGAGALGHALLSLGAEGRATIDDHYTLGSLELAGGVVAVNLTGGNTLSGTLTVAGMLKAAAGGTLQANGLDLTGVAGTPVGGSQNFFEDSGSSSRHQLQAVVATGTVDTYTQIGLTDQNGAVITTGTVVERAIAGGSGTARYDYVATMGARADGAKGVFIGYGLKELAANSGTQILLLNASSTNVLDAKLTGAGGFRVEAGPAAARIGNAASDYTGTTTVATGTVHFETNNAFGQTALIAQLANTTVDLDNRSQNAGALDLAAGASLLAGAGTLTVSDTLGTGRAASAGLVSLTSGALTVDGNYTNTSATGTLAATLGGAPVVIGGTLANAGAAALAPRALEAGAYTGSTGARLDAASALIDGIFLNAGTATIGGAVTGGTLAVGGSLSNTGALTLGARATGTVGGPLANTGTLTLDLAAGLTALGAVDVSGGGKVDLATLGTLDTRAGGTLAGDGALAGTGTLNAGGSHARLVITGSNAVSLETTAGATDTLELRHIAALGSAGTVTTAATGTLLLNGVSGTLAHSLNGAGAVVLENNARVTLTGSSNASGTIAILDTGALTASEAKHTGSAEIAVTGTFIAANSGTWNLANALTGAGGLVKQNAGNLVISQSNARTGATLIDGGAITLKTSLGGLGAGGIEDNALLVLDASGTLANTLSGSGTVAVGASLATPVAVEVTGSNSAFAGLWDIFGDMGVTQPASLGSATTAITGTLRLHATGSSDWNYANTLTGGGALDAGLGGGEFAFTAATGSAFTGTVTLGHARYALADATPNEAALAHATLRPGAGSLVTLGTNAGAANDDMRIHGLAPNGGTLAVQMRSADTAHVLTIAVLDVTGPAAGATTIDLDGAALLTPPGAPLATNFLDQDGPGDSALKVVAADALAGAETQMNLALNGAAAALPVSSTLVVSDGVHGDIEATYEYKAVAAKDTAGGAGGAGIFVDYVLSQLKTNSGLIIDAAAPADAVDRTLSAALTGTGPVNFRAGAGAITLTGTNTYSGATTIETGTVIAGVNGALGATSLLSLAPLASFDLNATAQTIGALDGAAGSTLNLHTGTLAILNGGASAGALTGSGALALAGGTLTITNANTGLTASTSIALGATADLKDAAALGTGAIADHGTLRLDLAAGGTMANVLSGAGLFLKTGGATATLTAASAGFHGTGSIAQGRVSVTDESGLGDAAIGTAAGATFETLGVTGTLRNVLAGSGTFVLTDSNLVLGHANTIANTRLANSRALIRDALALGGSPGAVTLDAASVLTLEADAAQIGALALNGGRLAFARPETIGGGRPLFPVAGIRTLAGGAGVFEFNVDFSALYPGVVSAGDAANFLDIADAGNGAHTVVVNPHGIPRVANTSVELIHARTGGAVFQLAGGGVMEYDLTVFELLPGDGTPEIPDPQTWYLTDARLSHAADAILNTVAAAGLDWHHSLDSLRLRLGEIRGDRTLDHDSGNVWVRSRGYRLTASNALTGRDFRQYGYGVTAGADKTFHLENGATLLGGFVDMGAVSREFHNGGSGETRNAGVGAYLTRATAGGWFADLVGRADRYKNKLEARAVDGGVTRGNYSAGALGFSAEAGKRITRSRDGWWLEPSLQAAVFRMESATYDTLPSALVRPMRVRVGSVTGAQYRAQLRFGLDLARSRWRPYGRFAAVSVDSDGGAVTAHGRELQADFDGKRVEFGFGASYRVGDLAQLYWDYEYARAAAYERPWSVNLGYRRLW</sequence>
<name>A0A178IP90_9BACT</name>
<dbReference type="Gene3D" id="2.160.20.20">
    <property type="match status" value="1"/>
</dbReference>
<dbReference type="InterPro" id="IPR051551">
    <property type="entry name" value="Autotransporter_adhesion"/>
</dbReference>
<dbReference type="PANTHER" id="PTHR35037">
    <property type="entry name" value="C-TERMINAL REGION OF AIDA-LIKE PROTEIN"/>
    <property type="match status" value="1"/>
</dbReference>
<dbReference type="OrthoDB" id="200310at2"/>
<dbReference type="Proteomes" id="UP000078486">
    <property type="component" value="Unassembled WGS sequence"/>
</dbReference>
<evidence type="ECO:0000259" key="2">
    <source>
        <dbReference type="PROSITE" id="PS51208"/>
    </source>
</evidence>
<protein>
    <recommendedName>
        <fullName evidence="2">Autotransporter domain-containing protein</fullName>
    </recommendedName>
</protein>
<dbReference type="RefSeq" id="WP_068768616.1">
    <property type="nucleotide sequence ID" value="NZ_KV441839.1"/>
</dbReference>
<dbReference type="InterPro" id="IPR036709">
    <property type="entry name" value="Autotransporte_beta_dom_sf"/>
</dbReference>
<dbReference type="SMART" id="SM00869">
    <property type="entry name" value="Autotransporter"/>
    <property type="match status" value="1"/>
</dbReference>
<evidence type="ECO:0000256" key="1">
    <source>
        <dbReference type="ARBA" id="ARBA00022729"/>
    </source>
</evidence>
<evidence type="ECO:0000313" key="4">
    <source>
        <dbReference type="Proteomes" id="UP000078486"/>
    </source>
</evidence>
<dbReference type="PANTHER" id="PTHR35037:SF3">
    <property type="entry name" value="C-TERMINAL REGION OF AIDA-LIKE PROTEIN"/>
    <property type="match status" value="1"/>
</dbReference>
<dbReference type="InterPro" id="IPR013425">
    <property type="entry name" value="Autotrns_rpt"/>
</dbReference>
<evidence type="ECO:0000313" key="3">
    <source>
        <dbReference type="EMBL" id="OAM91602.1"/>
    </source>
</evidence>
<dbReference type="STRING" id="1184151.AW736_02040"/>
<organism evidence="3 4">
    <name type="scientific">Termitidicoccus mucosus</name>
    <dbReference type="NCBI Taxonomy" id="1184151"/>
    <lineage>
        <taxon>Bacteria</taxon>
        <taxon>Pseudomonadati</taxon>
        <taxon>Verrucomicrobiota</taxon>
        <taxon>Opitutia</taxon>
        <taxon>Opitutales</taxon>
        <taxon>Opitutaceae</taxon>
        <taxon>Termitidicoccus</taxon>
    </lineage>
</organism>
<dbReference type="SUPFAM" id="SSF51126">
    <property type="entry name" value="Pectin lyase-like"/>
    <property type="match status" value="1"/>
</dbReference>
<dbReference type="PROSITE" id="PS51208">
    <property type="entry name" value="AUTOTRANSPORTER"/>
    <property type="match status" value="1"/>
</dbReference>
<feature type="domain" description="Autotransporter" evidence="2">
    <location>
        <begin position="4820"/>
        <end position="5092"/>
    </location>
</feature>
<dbReference type="InterPro" id="IPR005546">
    <property type="entry name" value="Autotransporte_beta"/>
</dbReference>
<keyword evidence="4" id="KW-1185">Reference proteome</keyword>
<dbReference type="InterPro" id="IPR012332">
    <property type="entry name" value="Autotransporter_pectin_lyase_C"/>
</dbReference>
<dbReference type="InterPro" id="IPR003991">
    <property type="entry name" value="Pertactin_virulence_factor"/>
</dbReference>
<accession>A0A178IP90</accession>
<dbReference type="NCBIfam" id="TIGR02601">
    <property type="entry name" value="autotrns_rpt"/>
    <property type="match status" value="8"/>
</dbReference>
<dbReference type="SUPFAM" id="SSF103515">
    <property type="entry name" value="Autotransporter"/>
    <property type="match status" value="1"/>
</dbReference>
<proteinExistence type="predicted"/>
<dbReference type="Pfam" id="PF12951">
    <property type="entry name" value="PATR"/>
    <property type="match status" value="11"/>
</dbReference>
<dbReference type="PRINTS" id="PR01484">
    <property type="entry name" value="PRTACTNFAMLY"/>
</dbReference>
<reference evidence="3 4" key="1">
    <citation type="submission" date="2016-01" db="EMBL/GenBank/DDBJ databases">
        <title>High potential of lignocellulose degradation of a new Verrucomicrobia species.</title>
        <authorList>
            <person name="Wang Y."/>
            <person name="Shi Y."/>
            <person name="Qiu Z."/>
            <person name="Liu S."/>
            <person name="Yang H."/>
        </authorList>
    </citation>
    <scope>NUCLEOTIDE SEQUENCE [LARGE SCALE GENOMIC DNA]</scope>
    <source>
        <strain evidence="3 4">TSB47</strain>
    </source>
</reference>
<dbReference type="InterPro" id="IPR011050">
    <property type="entry name" value="Pectin_lyase_fold/virulence"/>
</dbReference>
<dbReference type="EMBL" id="LRRQ01000018">
    <property type="protein sequence ID" value="OAM91602.1"/>
    <property type="molecule type" value="Genomic_DNA"/>
</dbReference>